<keyword evidence="3" id="KW-0391">Immunity</keyword>
<dbReference type="InterPro" id="IPR006619">
    <property type="entry name" value="PGRP_domain_met/bac"/>
</dbReference>
<feature type="transmembrane region" description="Helical" evidence="5">
    <location>
        <begin position="659"/>
        <end position="684"/>
    </location>
</feature>
<feature type="domain" description="Peptidoglycan recognition protein family" evidence="7">
    <location>
        <begin position="280"/>
        <end position="423"/>
    </location>
</feature>
<proteinExistence type="inferred from homology"/>
<feature type="compositionally biased region" description="Basic and acidic residues" evidence="4">
    <location>
        <begin position="32"/>
        <end position="42"/>
    </location>
</feature>
<dbReference type="InterPro" id="IPR036505">
    <property type="entry name" value="Amidase/PGRP_sf"/>
</dbReference>
<evidence type="ECO:0000256" key="2">
    <source>
        <dbReference type="ARBA" id="ARBA00022588"/>
    </source>
</evidence>
<protein>
    <submittedName>
        <fullName evidence="9">Uncharacterized protein LOC107216688</fullName>
    </submittedName>
</protein>
<dbReference type="CDD" id="cd06583">
    <property type="entry name" value="PGRP"/>
    <property type="match status" value="2"/>
</dbReference>
<evidence type="ECO:0000256" key="3">
    <source>
        <dbReference type="ARBA" id="ARBA00022859"/>
    </source>
</evidence>
<dbReference type="Proteomes" id="UP000829291">
    <property type="component" value="Chromosome 2"/>
</dbReference>
<dbReference type="GO" id="GO:0045087">
    <property type="term" value="P:innate immune response"/>
    <property type="evidence" value="ECO:0007669"/>
    <property type="project" value="UniProtKB-KW"/>
</dbReference>
<evidence type="ECO:0000256" key="1">
    <source>
        <dbReference type="ARBA" id="ARBA00007553"/>
    </source>
</evidence>
<feature type="domain" description="Peptidoglycan recognition protein family" evidence="7">
    <location>
        <begin position="772"/>
        <end position="915"/>
    </location>
</feature>
<dbReference type="InterPro" id="IPR002502">
    <property type="entry name" value="Amidase_domain"/>
</dbReference>
<feature type="domain" description="N-acetylmuramoyl-L-alanine amidase" evidence="6">
    <location>
        <begin position="292"/>
        <end position="429"/>
    </location>
</feature>
<evidence type="ECO:0000256" key="4">
    <source>
        <dbReference type="SAM" id="MobiDB-lite"/>
    </source>
</evidence>
<keyword evidence="5" id="KW-0472">Membrane</keyword>
<dbReference type="GO" id="GO:0008270">
    <property type="term" value="F:zinc ion binding"/>
    <property type="evidence" value="ECO:0007669"/>
    <property type="project" value="InterPro"/>
</dbReference>
<dbReference type="GO" id="GO:0008745">
    <property type="term" value="F:N-acetylmuramoyl-L-alanine amidase activity"/>
    <property type="evidence" value="ECO:0007669"/>
    <property type="project" value="InterPro"/>
</dbReference>
<evidence type="ECO:0000259" key="7">
    <source>
        <dbReference type="SMART" id="SM00701"/>
    </source>
</evidence>
<gene>
    <name evidence="9" type="primary">LOC107216688</name>
</gene>
<dbReference type="GO" id="GO:0009253">
    <property type="term" value="P:peptidoglycan catabolic process"/>
    <property type="evidence" value="ECO:0007669"/>
    <property type="project" value="InterPro"/>
</dbReference>
<keyword evidence="2" id="KW-0399">Innate immunity</keyword>
<evidence type="ECO:0000259" key="6">
    <source>
        <dbReference type="SMART" id="SM00644"/>
    </source>
</evidence>
<dbReference type="SMART" id="SM00644">
    <property type="entry name" value="Ami_2"/>
    <property type="match status" value="2"/>
</dbReference>
<evidence type="ECO:0000256" key="5">
    <source>
        <dbReference type="SAM" id="Phobius"/>
    </source>
</evidence>
<dbReference type="Pfam" id="PF01510">
    <property type="entry name" value="Amidase_2"/>
    <property type="match status" value="2"/>
</dbReference>
<dbReference type="RefSeq" id="XP_015509432.2">
    <property type="nucleotide sequence ID" value="XM_015653946.2"/>
</dbReference>
<keyword evidence="5" id="KW-0812">Transmembrane</keyword>
<feature type="compositionally biased region" description="Basic and acidic residues" evidence="4">
    <location>
        <begin position="10"/>
        <end position="25"/>
    </location>
</feature>
<comment type="similarity">
    <text evidence="1">Belongs to the N-acetylmuramoyl-L-alanine amidase 2 family.</text>
</comment>
<dbReference type="OrthoDB" id="10001926at2759"/>
<keyword evidence="5" id="KW-1133">Transmembrane helix</keyword>
<evidence type="ECO:0000313" key="8">
    <source>
        <dbReference type="Proteomes" id="UP000829291"/>
    </source>
</evidence>
<feature type="region of interest" description="Disordered" evidence="4">
    <location>
        <begin position="611"/>
        <end position="639"/>
    </location>
</feature>
<feature type="transmembrane region" description="Helical" evidence="5">
    <location>
        <begin position="720"/>
        <end position="741"/>
    </location>
</feature>
<reference evidence="9" key="1">
    <citation type="submission" date="2025-08" db="UniProtKB">
        <authorList>
            <consortium name="RefSeq"/>
        </authorList>
    </citation>
    <scope>IDENTIFICATION</scope>
    <source>
        <tissue evidence="9">Thorax and Abdomen</tissue>
    </source>
</reference>
<dbReference type="KEGG" id="nlo:107216688"/>
<dbReference type="FunCoup" id="A0A6J0B5I5">
    <property type="interactions" value="63"/>
</dbReference>
<dbReference type="GeneID" id="107216688"/>
<dbReference type="InParanoid" id="A0A6J0B5I5"/>
<evidence type="ECO:0000313" key="9">
    <source>
        <dbReference type="RefSeq" id="XP_015509432.2"/>
    </source>
</evidence>
<sequence length="938" mass="103942">MVTVAQQQQYHHDQDKHEHQERNQLNDDDQTPDDRRGVTIRDVDDDATSSLEDRGYGTDSAVCVRIGPGTDVRRTDEVASQSSLSIYSDVDDSLEGDETGSWNNDLSVPLSQQQQFDNGVALPISEAPSFGDVCVKNSSNVHFGNKTFYNGPVTIKQIVYANPNVAEDGLVEDDLNRDSSSKLPSNRLPTDFIPNRYVDPEAKSADPRNVQDDGKVSQFCALLLTWRCVALMCAMGSCLVAAVVVSVVLLSRDSNLPLNPVTPSFSDSSTNISGLPFNNLRFVTRNEWGAQPPTEPLGKLKHPVPYVIISHTATEFCDTQSTCTFRVRFAQTFHIESRNWSDIAYNFLIGGDAYAYIGRGWDHVGAHAYGYNSRSIGISFIGTYNTVAPSDHQMNALQQLIEIGVKSGKIAADYKLLGHRQVSKTLSPGDALYNIITTWPHWSPTPKRGARMMTVAQQQEYQDQENGGQNPGEHGGVTTRNIGQDADFGHSSNSCDALSLDAVSFKSRVEIQTTDENVCNQYTSTQNSDSDDSLDSHEFEMWSDDINVPSVKQQQFVDDGILLPISDAPAFGDVCVKDSTNVHIGNKTFYQGPVTIKQIVYAKSTVSDDGLGEEFSESGEKVPKHEDLKTSTKPVDPQNVQDDRKVTQWRSLLSTWQSIALMCTLMCTVGFCLVTTFVSAVLLLRDTELPSIPIFFRVSDWLTDGDVTQWWSFLLSWRSIALMCAMGSCVVAAVVVNMALYSQDLNMPSISTVTKIPDSSVDINGLPLGTMIRFVTRDEWGAQPPVEPAARLKHPVPYVIISHTATDFCHTQSSCVYRVRLVQCYHIESRNWCDIAYNFLIGGDGYVYIGRNWDYVGAHSYDYNARSIGISFIGTYNTVTPSKHQLHALQQLVDLGVTTGRIARNYKLLGHRQVSRTLSPGDALYNVIKTYPHWSPTP</sequence>
<dbReference type="Gene3D" id="3.40.80.10">
    <property type="entry name" value="Peptidoglycan recognition protein-like"/>
    <property type="match status" value="2"/>
</dbReference>
<dbReference type="SMART" id="SM00701">
    <property type="entry name" value="PGRP"/>
    <property type="match status" value="2"/>
</dbReference>
<accession>A0A6J0B5I5</accession>
<dbReference type="PANTHER" id="PTHR11022:SF41">
    <property type="entry name" value="PEPTIDOGLYCAN-RECOGNITION PROTEIN LC-RELATED"/>
    <property type="match status" value="1"/>
</dbReference>
<feature type="domain" description="N-acetylmuramoyl-L-alanine amidase" evidence="6">
    <location>
        <begin position="784"/>
        <end position="921"/>
    </location>
</feature>
<dbReference type="PANTHER" id="PTHR11022">
    <property type="entry name" value="PEPTIDOGLYCAN RECOGNITION PROTEIN"/>
    <property type="match status" value="1"/>
</dbReference>
<keyword evidence="8" id="KW-1185">Reference proteome</keyword>
<dbReference type="SUPFAM" id="SSF55846">
    <property type="entry name" value="N-acetylmuramoyl-L-alanine amidase-like"/>
    <property type="match status" value="2"/>
</dbReference>
<organism evidence="9">
    <name type="scientific">Neodiprion lecontei</name>
    <name type="common">Redheaded pine sawfly</name>
    <dbReference type="NCBI Taxonomy" id="441921"/>
    <lineage>
        <taxon>Eukaryota</taxon>
        <taxon>Metazoa</taxon>
        <taxon>Ecdysozoa</taxon>
        <taxon>Arthropoda</taxon>
        <taxon>Hexapoda</taxon>
        <taxon>Insecta</taxon>
        <taxon>Pterygota</taxon>
        <taxon>Neoptera</taxon>
        <taxon>Endopterygota</taxon>
        <taxon>Hymenoptera</taxon>
        <taxon>Tenthredinoidea</taxon>
        <taxon>Diprionidae</taxon>
        <taxon>Diprioninae</taxon>
        <taxon>Neodiprion</taxon>
    </lineage>
</organism>
<feature type="compositionally biased region" description="Basic and acidic residues" evidence="4">
    <location>
        <begin position="618"/>
        <end position="630"/>
    </location>
</feature>
<dbReference type="InterPro" id="IPR015510">
    <property type="entry name" value="PGRP"/>
</dbReference>
<name>A0A6J0B5I5_NEOLC</name>
<feature type="transmembrane region" description="Helical" evidence="5">
    <location>
        <begin position="229"/>
        <end position="250"/>
    </location>
</feature>
<feature type="region of interest" description="Disordered" evidence="4">
    <location>
        <begin position="1"/>
        <end position="55"/>
    </location>
</feature>